<evidence type="ECO:0000313" key="2">
    <source>
        <dbReference type="Proteomes" id="UP000822688"/>
    </source>
</evidence>
<reference evidence="1" key="1">
    <citation type="submission" date="2020-06" db="EMBL/GenBank/DDBJ databases">
        <title>WGS assembly of Ceratodon purpureus strain R40.</title>
        <authorList>
            <person name="Carey S.B."/>
            <person name="Jenkins J."/>
            <person name="Shu S."/>
            <person name="Lovell J.T."/>
            <person name="Sreedasyam A."/>
            <person name="Maumus F."/>
            <person name="Tiley G.P."/>
            <person name="Fernandez-Pozo N."/>
            <person name="Barry K."/>
            <person name="Chen C."/>
            <person name="Wang M."/>
            <person name="Lipzen A."/>
            <person name="Daum C."/>
            <person name="Saski C.A."/>
            <person name="Payton A.C."/>
            <person name="Mcbreen J.C."/>
            <person name="Conrad R.E."/>
            <person name="Kollar L.M."/>
            <person name="Olsson S."/>
            <person name="Huttunen S."/>
            <person name="Landis J.B."/>
            <person name="Wickett N.J."/>
            <person name="Johnson M.G."/>
            <person name="Rensing S.A."/>
            <person name="Grimwood J."/>
            <person name="Schmutz J."/>
            <person name="Mcdaniel S.F."/>
        </authorList>
    </citation>
    <scope>NUCLEOTIDE SEQUENCE</scope>
    <source>
        <strain evidence="1">R40</strain>
    </source>
</reference>
<feature type="non-terminal residue" evidence="1">
    <location>
        <position position="1"/>
    </location>
</feature>
<keyword evidence="2" id="KW-1185">Reference proteome</keyword>
<dbReference type="AlphaFoldDB" id="A0A8T0HLA0"/>
<name>A0A8T0HLA0_CERPU</name>
<comment type="caution">
    <text evidence="1">The sequence shown here is derived from an EMBL/GenBank/DDBJ whole genome shotgun (WGS) entry which is preliminary data.</text>
</comment>
<sequence>TQKKVHSTSVTSIYHTTQTHIVVSVFQLVVSDFKKCSQRHQTSVATFLDKRETNSPERRHISCLQPLCIQNSRYTRFKPTLVKQEVLYFNMEPRSTNCKI</sequence>
<proteinExistence type="predicted"/>
<protein>
    <submittedName>
        <fullName evidence="1">Uncharacterized protein</fullName>
    </submittedName>
</protein>
<dbReference type="EMBL" id="CM026426">
    <property type="protein sequence ID" value="KAG0571596.1"/>
    <property type="molecule type" value="Genomic_DNA"/>
</dbReference>
<accession>A0A8T0HLA0</accession>
<gene>
    <name evidence="1" type="ORF">KC19_VG025500</name>
</gene>
<evidence type="ECO:0000313" key="1">
    <source>
        <dbReference type="EMBL" id="KAG0571596.1"/>
    </source>
</evidence>
<dbReference type="Proteomes" id="UP000822688">
    <property type="component" value="Chromosome V"/>
</dbReference>
<organism evidence="1 2">
    <name type="scientific">Ceratodon purpureus</name>
    <name type="common">Fire moss</name>
    <name type="synonym">Dicranum purpureum</name>
    <dbReference type="NCBI Taxonomy" id="3225"/>
    <lineage>
        <taxon>Eukaryota</taxon>
        <taxon>Viridiplantae</taxon>
        <taxon>Streptophyta</taxon>
        <taxon>Embryophyta</taxon>
        <taxon>Bryophyta</taxon>
        <taxon>Bryophytina</taxon>
        <taxon>Bryopsida</taxon>
        <taxon>Dicranidae</taxon>
        <taxon>Pseudoditrichales</taxon>
        <taxon>Ditrichaceae</taxon>
        <taxon>Ceratodon</taxon>
    </lineage>
</organism>